<keyword evidence="1" id="KW-0732">Signal</keyword>
<dbReference type="AlphaFoldDB" id="A0AAJ0H8W2"/>
<evidence type="ECO:0000256" key="1">
    <source>
        <dbReference type="SAM" id="SignalP"/>
    </source>
</evidence>
<dbReference type="Proteomes" id="UP001275084">
    <property type="component" value="Unassembled WGS sequence"/>
</dbReference>
<sequence>MWVSSICLCLWFAVELETPHNTVVNSSSVTFPQKNKTVYFPSHCMSSFAWLCAPTRRHDFDVKLQSKHPPYSMTQPSLCHGLITRGEVEGALCQHVQFSVG</sequence>
<feature type="chain" id="PRO_5042477633" description="Secreted protein" evidence="1">
    <location>
        <begin position="17"/>
        <end position="101"/>
    </location>
</feature>
<dbReference type="EMBL" id="JAUIQD010000007">
    <property type="protein sequence ID" value="KAK3343957.1"/>
    <property type="molecule type" value="Genomic_DNA"/>
</dbReference>
<organism evidence="2 3">
    <name type="scientific">Lasiosphaeria hispida</name>
    <dbReference type="NCBI Taxonomy" id="260671"/>
    <lineage>
        <taxon>Eukaryota</taxon>
        <taxon>Fungi</taxon>
        <taxon>Dikarya</taxon>
        <taxon>Ascomycota</taxon>
        <taxon>Pezizomycotina</taxon>
        <taxon>Sordariomycetes</taxon>
        <taxon>Sordariomycetidae</taxon>
        <taxon>Sordariales</taxon>
        <taxon>Lasiosphaeriaceae</taxon>
        <taxon>Lasiosphaeria</taxon>
    </lineage>
</organism>
<comment type="caution">
    <text evidence="2">The sequence shown here is derived from an EMBL/GenBank/DDBJ whole genome shotgun (WGS) entry which is preliminary data.</text>
</comment>
<accession>A0AAJ0H8W2</accession>
<evidence type="ECO:0000313" key="2">
    <source>
        <dbReference type="EMBL" id="KAK3343957.1"/>
    </source>
</evidence>
<gene>
    <name evidence="2" type="ORF">B0T25DRAFT_555702</name>
</gene>
<proteinExistence type="predicted"/>
<evidence type="ECO:0008006" key="4">
    <source>
        <dbReference type="Google" id="ProtNLM"/>
    </source>
</evidence>
<reference evidence="2" key="1">
    <citation type="journal article" date="2023" name="Mol. Phylogenet. Evol.">
        <title>Genome-scale phylogeny and comparative genomics of the fungal order Sordariales.</title>
        <authorList>
            <person name="Hensen N."/>
            <person name="Bonometti L."/>
            <person name="Westerberg I."/>
            <person name="Brannstrom I.O."/>
            <person name="Guillou S."/>
            <person name="Cros-Aarteil S."/>
            <person name="Calhoun S."/>
            <person name="Haridas S."/>
            <person name="Kuo A."/>
            <person name="Mondo S."/>
            <person name="Pangilinan J."/>
            <person name="Riley R."/>
            <person name="LaButti K."/>
            <person name="Andreopoulos B."/>
            <person name="Lipzen A."/>
            <person name="Chen C."/>
            <person name="Yan M."/>
            <person name="Daum C."/>
            <person name="Ng V."/>
            <person name="Clum A."/>
            <person name="Steindorff A."/>
            <person name="Ohm R.A."/>
            <person name="Martin F."/>
            <person name="Silar P."/>
            <person name="Natvig D.O."/>
            <person name="Lalanne C."/>
            <person name="Gautier V."/>
            <person name="Ament-Velasquez S.L."/>
            <person name="Kruys A."/>
            <person name="Hutchinson M.I."/>
            <person name="Powell A.J."/>
            <person name="Barry K."/>
            <person name="Miller A.N."/>
            <person name="Grigoriev I.V."/>
            <person name="Debuchy R."/>
            <person name="Gladieux P."/>
            <person name="Hiltunen Thoren M."/>
            <person name="Johannesson H."/>
        </authorList>
    </citation>
    <scope>NUCLEOTIDE SEQUENCE</scope>
    <source>
        <strain evidence="2">CBS 955.72</strain>
    </source>
</reference>
<evidence type="ECO:0000313" key="3">
    <source>
        <dbReference type="Proteomes" id="UP001275084"/>
    </source>
</evidence>
<feature type="signal peptide" evidence="1">
    <location>
        <begin position="1"/>
        <end position="16"/>
    </location>
</feature>
<protein>
    <recommendedName>
        <fullName evidence="4">Secreted protein</fullName>
    </recommendedName>
</protein>
<keyword evidence="3" id="KW-1185">Reference proteome</keyword>
<reference evidence="2" key="2">
    <citation type="submission" date="2023-06" db="EMBL/GenBank/DDBJ databases">
        <authorList>
            <consortium name="Lawrence Berkeley National Laboratory"/>
            <person name="Haridas S."/>
            <person name="Hensen N."/>
            <person name="Bonometti L."/>
            <person name="Westerberg I."/>
            <person name="Brannstrom I.O."/>
            <person name="Guillou S."/>
            <person name="Cros-Aarteil S."/>
            <person name="Calhoun S."/>
            <person name="Kuo A."/>
            <person name="Mondo S."/>
            <person name="Pangilinan J."/>
            <person name="Riley R."/>
            <person name="Labutti K."/>
            <person name="Andreopoulos B."/>
            <person name="Lipzen A."/>
            <person name="Chen C."/>
            <person name="Yanf M."/>
            <person name="Daum C."/>
            <person name="Ng V."/>
            <person name="Clum A."/>
            <person name="Steindorff A."/>
            <person name="Ohm R."/>
            <person name="Martin F."/>
            <person name="Silar P."/>
            <person name="Natvig D."/>
            <person name="Lalanne C."/>
            <person name="Gautier V."/>
            <person name="Ament-Velasquez S.L."/>
            <person name="Kruys A."/>
            <person name="Hutchinson M.I."/>
            <person name="Powell A.J."/>
            <person name="Barry K."/>
            <person name="Miller A.N."/>
            <person name="Grigoriev I.V."/>
            <person name="Debuchy R."/>
            <person name="Gladieux P."/>
            <person name="Thoren M.H."/>
            <person name="Johannesson H."/>
        </authorList>
    </citation>
    <scope>NUCLEOTIDE SEQUENCE</scope>
    <source>
        <strain evidence="2">CBS 955.72</strain>
    </source>
</reference>
<name>A0AAJ0H8W2_9PEZI</name>